<protein>
    <submittedName>
        <fullName evidence="8">FAD-binding domain-containing protein</fullName>
    </submittedName>
</protein>
<evidence type="ECO:0000313" key="8">
    <source>
        <dbReference type="EMBL" id="KZF24489.1"/>
    </source>
</evidence>
<evidence type="ECO:0000256" key="1">
    <source>
        <dbReference type="ARBA" id="ARBA00001974"/>
    </source>
</evidence>
<dbReference type="RefSeq" id="XP_018190044.1">
    <property type="nucleotide sequence ID" value="XM_018335898.1"/>
</dbReference>
<dbReference type="PROSITE" id="PS51387">
    <property type="entry name" value="FAD_PCMH"/>
    <property type="match status" value="1"/>
</dbReference>
<dbReference type="GO" id="GO:0071949">
    <property type="term" value="F:FAD binding"/>
    <property type="evidence" value="ECO:0007669"/>
    <property type="project" value="InterPro"/>
</dbReference>
<accession>A0A165I7A1</accession>
<dbReference type="InterPro" id="IPR050416">
    <property type="entry name" value="FAD-linked_Oxidoreductase"/>
</dbReference>
<evidence type="ECO:0000256" key="2">
    <source>
        <dbReference type="ARBA" id="ARBA00005466"/>
    </source>
</evidence>
<dbReference type="Gene3D" id="3.30.465.10">
    <property type="match status" value="1"/>
</dbReference>
<dbReference type="PANTHER" id="PTHR42973:SF9">
    <property type="entry name" value="FAD-BINDING PCMH-TYPE DOMAIN-CONTAINING PROTEIN-RELATED"/>
    <property type="match status" value="1"/>
</dbReference>
<dbReference type="PANTHER" id="PTHR42973">
    <property type="entry name" value="BINDING OXIDOREDUCTASE, PUTATIVE (AFU_ORTHOLOGUE AFUA_1G17690)-RELATED"/>
    <property type="match status" value="1"/>
</dbReference>
<dbReference type="GeneID" id="28901035"/>
<proteinExistence type="inferred from homology"/>
<keyword evidence="9" id="KW-1185">Reference proteome</keyword>
<feature type="signal peptide" evidence="6">
    <location>
        <begin position="1"/>
        <end position="22"/>
    </location>
</feature>
<dbReference type="EMBL" id="KV407456">
    <property type="protein sequence ID" value="KZF24489.1"/>
    <property type="molecule type" value="Genomic_DNA"/>
</dbReference>
<evidence type="ECO:0000256" key="3">
    <source>
        <dbReference type="ARBA" id="ARBA00022630"/>
    </source>
</evidence>
<evidence type="ECO:0000259" key="7">
    <source>
        <dbReference type="PROSITE" id="PS51387"/>
    </source>
</evidence>
<comment type="similarity">
    <text evidence="2">Belongs to the oxygen-dependent FAD-linked oxidoreductase family.</text>
</comment>
<dbReference type="OrthoDB" id="415825at2759"/>
<dbReference type="GO" id="GO:0016491">
    <property type="term" value="F:oxidoreductase activity"/>
    <property type="evidence" value="ECO:0007669"/>
    <property type="project" value="UniProtKB-KW"/>
</dbReference>
<evidence type="ECO:0000256" key="6">
    <source>
        <dbReference type="SAM" id="SignalP"/>
    </source>
</evidence>
<dbReference type="Proteomes" id="UP000076632">
    <property type="component" value="Unassembled WGS sequence"/>
</dbReference>
<dbReference type="AlphaFoldDB" id="A0A165I7A1"/>
<dbReference type="InterPro" id="IPR006094">
    <property type="entry name" value="Oxid_FAD_bind_N"/>
</dbReference>
<keyword evidence="3" id="KW-0285">Flavoprotein</keyword>
<keyword evidence="6" id="KW-0732">Signal</keyword>
<reference evidence="8 9" key="1">
    <citation type="journal article" date="2016" name="Fungal Biol.">
        <title>The genome of Xylona heveae provides a window into fungal endophytism.</title>
        <authorList>
            <person name="Gazis R."/>
            <person name="Kuo A."/>
            <person name="Riley R."/>
            <person name="LaButti K."/>
            <person name="Lipzen A."/>
            <person name="Lin J."/>
            <person name="Amirebrahimi M."/>
            <person name="Hesse C.N."/>
            <person name="Spatafora J.W."/>
            <person name="Henrissat B."/>
            <person name="Hainaut M."/>
            <person name="Grigoriev I.V."/>
            <person name="Hibbett D.S."/>
        </authorList>
    </citation>
    <scope>NUCLEOTIDE SEQUENCE [LARGE SCALE GENOMIC DNA]</scope>
    <source>
        <strain evidence="8 9">TC161</strain>
    </source>
</reference>
<feature type="domain" description="FAD-binding PCMH-type" evidence="7">
    <location>
        <begin position="72"/>
        <end position="244"/>
    </location>
</feature>
<dbReference type="InterPro" id="IPR016169">
    <property type="entry name" value="FAD-bd_PCMH_sub2"/>
</dbReference>
<dbReference type="STRING" id="1328760.A0A165I7A1"/>
<dbReference type="SUPFAM" id="SSF56176">
    <property type="entry name" value="FAD-binding/transporter-associated domain-like"/>
    <property type="match status" value="1"/>
</dbReference>
<gene>
    <name evidence="8" type="ORF">L228DRAFT_281557</name>
</gene>
<evidence type="ECO:0000256" key="4">
    <source>
        <dbReference type="ARBA" id="ARBA00022827"/>
    </source>
</evidence>
<dbReference type="InterPro" id="IPR036318">
    <property type="entry name" value="FAD-bd_PCMH-like_sf"/>
</dbReference>
<evidence type="ECO:0000313" key="9">
    <source>
        <dbReference type="Proteomes" id="UP000076632"/>
    </source>
</evidence>
<keyword evidence="4" id="KW-0274">FAD</keyword>
<dbReference type="Gene3D" id="3.40.462.20">
    <property type="match status" value="1"/>
</dbReference>
<comment type="cofactor">
    <cofactor evidence="1">
        <name>FAD</name>
        <dbReference type="ChEBI" id="CHEBI:57692"/>
    </cofactor>
</comment>
<name>A0A165I7A1_XYLHT</name>
<feature type="chain" id="PRO_5007859105" evidence="6">
    <location>
        <begin position="23"/>
        <end position="541"/>
    </location>
</feature>
<evidence type="ECO:0000256" key="5">
    <source>
        <dbReference type="ARBA" id="ARBA00023002"/>
    </source>
</evidence>
<dbReference type="OMA" id="TWDLEYT"/>
<dbReference type="InterPro" id="IPR016166">
    <property type="entry name" value="FAD-bd_PCMH"/>
</dbReference>
<keyword evidence="5" id="KW-0560">Oxidoreductase</keyword>
<dbReference type="Pfam" id="PF01565">
    <property type="entry name" value="FAD_binding_4"/>
    <property type="match status" value="1"/>
</dbReference>
<sequence length="541" mass="59758">MLGARLNLAVLALCGIFSQGIAVNRFGGNVATPNNIAADVKSVLGPKLSQNATIALPGEPLFDELITRYSDYDRPTFSVSIAVATKEDVQAAVAYARSKDMPFLVQSGGHGLTTSTQTVQNGMQISMRRLNYTIFDPETEIMRVGGGAVTGELANASYALGYEVTVGSCPCTGVMGVGLGAGIGRLQGMYGLLMDNIVAITMMLPDGTIERVTAESNPDLWWAVRGAGHNFGIALEAEVQLHPQVNDGMHYVADMEFPISKTVEVFKLLNLISANEIPKQLAFFITGHAPGPGSGVPVINIDFVWHGTKESAREHLQPWLDLKPLYKKEEYVNWASLPWVTYGGLNNILCSQPGGQRNFYAANAATYDISAMASLWNDWEKMSIKYNGTAKFLLMFQTFAQQAVKSVDPDSSAFPWRKGSEHFLLIQASYTDLSLRAELDIWLRQWQTLFVETSGYGRLQQYVNYGHGYRDPMEALYGYDRWRIEKLYGLKEKYDPDGLFDSYQPIRTDKASLLAAARPQLHTYKPFGQGVVDQEVLHTEL</sequence>
<dbReference type="InParanoid" id="A0A165I7A1"/>
<organism evidence="8 9">
    <name type="scientific">Xylona heveae (strain CBS 132557 / TC161)</name>
    <dbReference type="NCBI Taxonomy" id="1328760"/>
    <lineage>
        <taxon>Eukaryota</taxon>
        <taxon>Fungi</taxon>
        <taxon>Dikarya</taxon>
        <taxon>Ascomycota</taxon>
        <taxon>Pezizomycotina</taxon>
        <taxon>Xylonomycetes</taxon>
        <taxon>Xylonales</taxon>
        <taxon>Xylonaceae</taxon>
        <taxon>Xylona</taxon>
    </lineage>
</organism>